<evidence type="ECO:0000256" key="1">
    <source>
        <dbReference type="ARBA" id="ARBA00004496"/>
    </source>
</evidence>
<dbReference type="FunFam" id="3.10.580.10:FF:000035">
    <property type="entry name" value="Protein SDS23"/>
    <property type="match status" value="1"/>
</dbReference>
<dbReference type="PROSITE" id="PS51371">
    <property type="entry name" value="CBS"/>
    <property type="match status" value="2"/>
</dbReference>
<feature type="region of interest" description="Disordered" evidence="8">
    <location>
        <begin position="1"/>
        <end position="48"/>
    </location>
</feature>
<evidence type="ECO:0000256" key="2">
    <source>
        <dbReference type="ARBA" id="ARBA00006624"/>
    </source>
</evidence>
<protein>
    <recommendedName>
        <fullName evidence="9">CBS domain-containing protein</fullName>
    </recommendedName>
</protein>
<dbReference type="EMBL" id="BTGD01000005">
    <property type="protein sequence ID" value="GMM55287.1"/>
    <property type="molecule type" value="Genomic_DNA"/>
</dbReference>
<dbReference type="PANTHER" id="PTHR13780:SF36">
    <property type="entry name" value="CBS DOMAIN-CONTAINING PROTEIN"/>
    <property type="match status" value="1"/>
</dbReference>
<feature type="domain" description="CBS" evidence="9">
    <location>
        <begin position="216"/>
        <end position="278"/>
    </location>
</feature>
<keyword evidence="11" id="KW-1185">Reference proteome</keyword>
<keyword evidence="5 7" id="KW-0129">CBS domain</keyword>
<name>A0AAV5RW00_MAUHU</name>
<dbReference type="Proteomes" id="UP001377567">
    <property type="component" value="Unassembled WGS sequence"/>
</dbReference>
<accession>A0AAV5RW00</accession>
<feature type="compositionally biased region" description="Low complexity" evidence="8">
    <location>
        <begin position="22"/>
        <end position="48"/>
    </location>
</feature>
<comment type="similarity">
    <text evidence="2 6">Belongs to the SDS23 family.</text>
</comment>
<evidence type="ECO:0000256" key="3">
    <source>
        <dbReference type="ARBA" id="ARBA00022490"/>
    </source>
</evidence>
<evidence type="ECO:0000256" key="4">
    <source>
        <dbReference type="ARBA" id="ARBA00022737"/>
    </source>
</evidence>
<evidence type="ECO:0000313" key="11">
    <source>
        <dbReference type="Proteomes" id="UP001377567"/>
    </source>
</evidence>
<evidence type="ECO:0000313" key="10">
    <source>
        <dbReference type="EMBL" id="GMM55287.1"/>
    </source>
</evidence>
<comment type="caution">
    <text evidence="10">The sequence shown here is derived from an EMBL/GenBank/DDBJ whole genome shotgun (WGS) entry which is preliminary data.</text>
</comment>
<comment type="subcellular location">
    <subcellularLocation>
        <location evidence="1 6">Cytoplasm</location>
    </subcellularLocation>
</comment>
<dbReference type="CDD" id="cd02205">
    <property type="entry name" value="CBS_pair_SF"/>
    <property type="match status" value="1"/>
</dbReference>
<dbReference type="PIRSF" id="PIRSF018148">
    <property type="entry name" value="UCP018148_CBS_YBR214w"/>
    <property type="match status" value="1"/>
</dbReference>
<evidence type="ECO:0000256" key="7">
    <source>
        <dbReference type="PROSITE-ProRule" id="PRU00703"/>
    </source>
</evidence>
<keyword evidence="4" id="KW-0677">Repeat</keyword>
<comment type="function">
    <text evidence="6">Involved in DNA replication and cell separation.</text>
</comment>
<dbReference type="SMART" id="SM00116">
    <property type="entry name" value="CBS"/>
    <property type="match status" value="4"/>
</dbReference>
<dbReference type="Gene3D" id="3.10.580.10">
    <property type="entry name" value="CBS-domain"/>
    <property type="match status" value="2"/>
</dbReference>
<dbReference type="SUPFAM" id="SSF54631">
    <property type="entry name" value="CBS-domain pair"/>
    <property type="match status" value="2"/>
</dbReference>
<dbReference type="GO" id="GO:0004865">
    <property type="term" value="F:protein serine/threonine phosphatase inhibitor activity"/>
    <property type="evidence" value="ECO:0007669"/>
    <property type="project" value="TreeGrafter"/>
</dbReference>
<proteinExistence type="inferred from homology"/>
<dbReference type="AlphaFoldDB" id="A0AAV5RW00"/>
<feature type="domain" description="CBS" evidence="9">
    <location>
        <begin position="310"/>
        <end position="373"/>
    </location>
</feature>
<sequence>MPYSNDNSLLADGAGNAKKAVPQPHSQSQSPQALHPQVVQQQQGQQPQHLVDLLSTPPLLARVTTNDSAHSSASSVSLVSLGRSDSGSALQSLPMVQPTPSQGLHAVHAQKWQHTRLSQLVQPSKLISIPPTLPVEQAFDTLVKHHLSSLPVQQPGQDPTNFSTFDYNDLNFYLLLALGRIPIPEGNTELADLAKRCQGDGVSDNTEVPVGDLVRVTPKDPFFKLAETESLSNAISILASGVHRIAITDVQATQVRGILSQRRLVHYLWENARCFADLEPLLNSTIRDLNIGVINATGSSTTSTILANAATSNSRVISVRGDQPLIDALLKMYNERISSIAVVDMQYNLLGNISVTDVKHVTRTSQFHLLNDSCRHFISVILNLRGLENGGKDSFPIFHVYPTSTLGRTIAKLVATQSHRLWIVQRPVGSAPPVPATDVQGHLHNSQDKDNIPGRLIGVVSLTDVLTALARNQTHHKLIDPQFARKHRSPQ</sequence>
<keyword evidence="3 6" id="KW-0963">Cytoplasm</keyword>
<evidence type="ECO:0000259" key="9">
    <source>
        <dbReference type="PROSITE" id="PS51371"/>
    </source>
</evidence>
<evidence type="ECO:0000256" key="8">
    <source>
        <dbReference type="SAM" id="MobiDB-lite"/>
    </source>
</evidence>
<dbReference type="GO" id="GO:0030071">
    <property type="term" value="P:regulation of mitotic metaphase/anaphase transition"/>
    <property type="evidence" value="ECO:0007669"/>
    <property type="project" value="InterPro"/>
</dbReference>
<dbReference type="PANTHER" id="PTHR13780">
    <property type="entry name" value="AMP-ACTIVATED PROTEIN KINASE, GAMMA REGULATORY SUBUNIT"/>
    <property type="match status" value="1"/>
</dbReference>
<reference evidence="10 11" key="1">
    <citation type="journal article" date="2023" name="Elife">
        <title>Identification of key yeast species and microbe-microbe interactions impacting larval growth of Drosophila in the wild.</title>
        <authorList>
            <person name="Mure A."/>
            <person name="Sugiura Y."/>
            <person name="Maeda R."/>
            <person name="Honda K."/>
            <person name="Sakurai N."/>
            <person name="Takahashi Y."/>
            <person name="Watada M."/>
            <person name="Katoh T."/>
            <person name="Gotoh A."/>
            <person name="Gotoh Y."/>
            <person name="Taniguchi I."/>
            <person name="Nakamura K."/>
            <person name="Hayashi T."/>
            <person name="Katayama T."/>
            <person name="Uemura T."/>
            <person name="Hattori Y."/>
        </authorList>
    </citation>
    <scope>NUCLEOTIDE SEQUENCE [LARGE SCALE GENOMIC DNA]</scope>
    <source>
        <strain evidence="10 11">KH-74</strain>
    </source>
</reference>
<gene>
    <name evidence="10" type="ORF">DAKH74_019030</name>
</gene>
<evidence type="ECO:0000256" key="6">
    <source>
        <dbReference type="PIRNR" id="PIRNR018148"/>
    </source>
</evidence>
<dbReference type="InterPro" id="IPR050511">
    <property type="entry name" value="AMPK_gamma/SDS23_families"/>
</dbReference>
<dbReference type="GO" id="GO:0042149">
    <property type="term" value="P:cellular response to glucose starvation"/>
    <property type="evidence" value="ECO:0007669"/>
    <property type="project" value="UniProtKB-UniRule"/>
</dbReference>
<dbReference type="GO" id="GO:0005737">
    <property type="term" value="C:cytoplasm"/>
    <property type="evidence" value="ECO:0007669"/>
    <property type="project" value="UniProtKB-SubCell"/>
</dbReference>
<dbReference type="InterPro" id="IPR000644">
    <property type="entry name" value="CBS_dom"/>
</dbReference>
<dbReference type="InterPro" id="IPR016711">
    <property type="entry name" value="Ssd23"/>
</dbReference>
<dbReference type="InterPro" id="IPR046342">
    <property type="entry name" value="CBS_dom_sf"/>
</dbReference>
<evidence type="ECO:0000256" key="5">
    <source>
        <dbReference type="ARBA" id="ARBA00023122"/>
    </source>
</evidence>
<organism evidence="10 11">
    <name type="scientific">Maudiozyma humilis</name>
    <name type="common">Sour dough yeast</name>
    <name type="synonym">Kazachstania humilis</name>
    <dbReference type="NCBI Taxonomy" id="51915"/>
    <lineage>
        <taxon>Eukaryota</taxon>
        <taxon>Fungi</taxon>
        <taxon>Dikarya</taxon>
        <taxon>Ascomycota</taxon>
        <taxon>Saccharomycotina</taxon>
        <taxon>Saccharomycetes</taxon>
        <taxon>Saccharomycetales</taxon>
        <taxon>Saccharomycetaceae</taxon>
        <taxon>Maudiozyma</taxon>
    </lineage>
</organism>
<dbReference type="Pfam" id="PF00571">
    <property type="entry name" value="CBS"/>
    <property type="match status" value="2"/>
</dbReference>